<accession>A0A3Q0MFC4</accession>
<evidence type="ECO:0000313" key="2">
    <source>
        <dbReference type="Proteomes" id="UP000002275"/>
    </source>
</evidence>
<sequence>MFDHQKETRMSGFPAAHFCKRCNKETPHSEVLVRKPSRYDTDKTILGTLKLWAHTLINGGHYYDMDRYVTCKECGHKEKDNWGKEFE</sequence>
<dbReference type="KEGG" id="vvu:VV1_3219"/>
<protein>
    <submittedName>
        <fullName evidence="1">Uncharacterized protein</fullName>
    </submittedName>
</protein>
<reference evidence="2" key="1">
    <citation type="submission" date="2002-12" db="EMBL/GenBank/DDBJ databases">
        <title>Complete genome sequence of Vibrio vulnificus CMCP6.</title>
        <authorList>
            <person name="Rhee J.H."/>
            <person name="Kim S.Y."/>
            <person name="Chung S.S."/>
            <person name="Kim J.J."/>
            <person name="Moon Y.H."/>
            <person name="Jeong H."/>
            <person name="Choy H.E."/>
        </authorList>
    </citation>
    <scope>NUCLEOTIDE SEQUENCE [LARGE SCALE GENOMIC DNA]</scope>
    <source>
        <strain evidence="2">CMCP6</strain>
    </source>
</reference>
<reference evidence="1 2" key="2">
    <citation type="journal article" date="2003" name="Infect. Immun.">
        <title>Characterization and pathogenic significance of Vibrio vulnificus antigens preferentially expressed in septicemic patients.</title>
        <authorList>
            <person name="Kim Y.R."/>
            <person name="Lee S.E."/>
            <person name="Kim C.M."/>
            <person name="Kim S.Y."/>
            <person name="Shin E.K."/>
            <person name="Shin D.H."/>
            <person name="Chung S.S."/>
            <person name="Choy H.E."/>
            <person name="Progulske-Fox A."/>
            <person name="Hillman J.D."/>
            <person name="Handfield M."/>
            <person name="Rhee J.H."/>
        </authorList>
    </citation>
    <scope>NUCLEOTIDE SEQUENCE [LARGE SCALE GENOMIC DNA]</scope>
    <source>
        <strain evidence="1 2">CMCP6</strain>
    </source>
</reference>
<proteinExistence type="predicted"/>
<name>A0A3Q0MFC4_VIBVU</name>
<gene>
    <name evidence="1" type="ordered locus">VV1_3219</name>
</gene>
<dbReference type="Proteomes" id="UP000002275">
    <property type="component" value="Chromosome I"/>
</dbReference>
<dbReference type="EMBL" id="AE016795">
    <property type="protein sequence ID" value="ADV91934.1"/>
    <property type="molecule type" value="Genomic_DNA"/>
</dbReference>
<organism evidence="1 2">
    <name type="scientific">Vibrio vulnificus (strain CMCP6)</name>
    <dbReference type="NCBI Taxonomy" id="216895"/>
    <lineage>
        <taxon>Bacteria</taxon>
        <taxon>Pseudomonadati</taxon>
        <taxon>Pseudomonadota</taxon>
        <taxon>Gammaproteobacteria</taxon>
        <taxon>Vibrionales</taxon>
        <taxon>Vibrionaceae</taxon>
        <taxon>Vibrio</taxon>
    </lineage>
</organism>
<reference evidence="1 2" key="3">
    <citation type="journal article" date="2011" name="Mol. Syst. Biol.">
        <title>Integrative genome-scale metabolic analysis of Vibrio vulnificus for drug targeting and discovery.</title>
        <authorList>
            <person name="Kim H.U."/>
            <person name="Kim S.Y."/>
            <person name="Jeong H."/>
            <person name="Kim T.Y."/>
            <person name="Kim J.J."/>
            <person name="Choy H.E."/>
            <person name="Yi K.Y."/>
            <person name="Rhee J.H."/>
            <person name="Lee S.Y."/>
        </authorList>
    </citation>
    <scope>NUCLEOTIDE SEQUENCE [LARGE SCALE GENOMIC DNA]</scope>
    <source>
        <strain evidence="1 2">CMCP6</strain>
    </source>
</reference>
<dbReference type="AlphaFoldDB" id="A0A3Q0MFC4"/>
<evidence type="ECO:0000313" key="1">
    <source>
        <dbReference type="EMBL" id="ADV91934.1"/>
    </source>
</evidence>